<accession>A0A7S2UU37</accession>
<keyword evidence="7" id="KW-0496">Mitochondrion</keyword>
<evidence type="ECO:0000256" key="2">
    <source>
        <dbReference type="ARBA" id="ARBA00022598"/>
    </source>
</evidence>
<dbReference type="AlphaFoldDB" id="A0A7S2UU37"/>
<reference evidence="10" key="1">
    <citation type="submission" date="2021-01" db="EMBL/GenBank/DDBJ databases">
        <authorList>
            <person name="Corre E."/>
            <person name="Pelletier E."/>
            <person name="Niang G."/>
            <person name="Scheremetjew M."/>
            <person name="Finn R."/>
            <person name="Kale V."/>
            <person name="Holt S."/>
            <person name="Cochrane G."/>
            <person name="Meng A."/>
            <person name="Brown T."/>
            <person name="Cohen L."/>
        </authorList>
    </citation>
    <scope>NUCLEOTIDE SEQUENCE</scope>
    <source>
        <strain evidence="10">CCMP2084</strain>
    </source>
</reference>
<keyword evidence="3 7" id="KW-0547">Nucleotide-binding</keyword>
<feature type="region of interest" description="Disordered" evidence="8">
    <location>
        <begin position="234"/>
        <end position="284"/>
    </location>
</feature>
<dbReference type="EMBL" id="HBHQ01029452">
    <property type="protein sequence ID" value="CAD9828147.1"/>
    <property type="molecule type" value="Transcribed_RNA"/>
</dbReference>
<gene>
    <name evidence="10" type="ORF">ASEP1449_LOCUS19982</name>
</gene>
<evidence type="ECO:0000256" key="5">
    <source>
        <dbReference type="ARBA" id="ARBA00022917"/>
    </source>
</evidence>
<dbReference type="HAMAP" id="MF_00121">
    <property type="entry name" value="GatB"/>
    <property type="match status" value="1"/>
</dbReference>
<comment type="subcellular location">
    <subcellularLocation>
        <location evidence="7">Mitochondrion</location>
    </subcellularLocation>
</comment>
<dbReference type="GO" id="GO:0030956">
    <property type="term" value="C:glutamyl-tRNA(Gln) amidotransferase complex"/>
    <property type="evidence" value="ECO:0007669"/>
    <property type="project" value="UniProtKB-UniRule"/>
</dbReference>
<sequence>MTGWRQSYKKITMIQTRLWKTIPLHGTGTAGSSRVRSTITSFQRNHTHRRLWWSSTVLANHHNHQCRSFSYHASVHDESFLVASEDVSVDSRTGLVSSISSPLSSDPLLFQTVIGLEIHAQLKVPSKLFSSAHSTSHTSGVQTMMPRPNDVGRNRVAPLDVAYPGWLPILAQETVQAAVLSAAALQCHFPPWSKFERKHYFYPDLPQGYQITQQRWPLATHGTLLCRPYNIPLSISPTTSNNNNNTTKNNKKPQQPQRNRGQSQPQIIPNEQQQQQQEQEQSQEDAIPRMVQVNIDRIQLEQDTGKSTSSSVTSTSLLDMNRAGCALVEVVFCPDLRSSHDAAAVVLEVQRLLRHVGTCDGKLEQGSLRCDLNVSIAPLSPSNPNDANMLDDDDNPFAHQLPPGTGHRVEVKNLNSIRQVISAAEYEAIRQAQAYLAGTPTGRETRTFHVPTQTTRKIRDKGGAVDYRFLPEPDLPPLHLNRQTFGGRTLEDFLNESLPELPEPAVHRLVKEYGITEEMALVIVADRPAIALYELAVATVRHEISKHEKGEEQTQTVDVNVERMVANWLCNDLFGLVKAAAATATQDGEEDSSVQQSKVDGRQLGLLVALILEGTVSTTMAKKILHELYHASKHIAADSSSSSTSSTTPTIITTPRDIAMAKGWQLMTDPGALHDLCHGVVHDPKHAKQLSQYQQGGKKVWKLSKFFVGKAMATSKGNAHPERLQEALEQVLSQATSSSTTHQ</sequence>
<dbReference type="SMART" id="SM00845">
    <property type="entry name" value="GatB_Yqey"/>
    <property type="match status" value="1"/>
</dbReference>
<dbReference type="GO" id="GO:0005524">
    <property type="term" value="F:ATP binding"/>
    <property type="evidence" value="ECO:0007669"/>
    <property type="project" value="UniProtKB-KW"/>
</dbReference>
<dbReference type="SUPFAM" id="SSF55931">
    <property type="entry name" value="Glutamine synthetase/guanido kinase"/>
    <property type="match status" value="2"/>
</dbReference>
<dbReference type="GO" id="GO:0070681">
    <property type="term" value="P:glutaminyl-tRNAGln biosynthesis via transamidation"/>
    <property type="evidence" value="ECO:0007669"/>
    <property type="project" value="UniProtKB-UniRule"/>
</dbReference>
<dbReference type="SUPFAM" id="SSF89095">
    <property type="entry name" value="GatB/YqeY motif"/>
    <property type="match status" value="1"/>
</dbReference>
<comment type="catalytic activity">
    <reaction evidence="6 7">
        <text>L-glutamyl-tRNA(Gln) + L-glutamine + ATP + H2O = L-glutaminyl-tRNA(Gln) + L-glutamate + ADP + phosphate + H(+)</text>
        <dbReference type="Rhea" id="RHEA:17521"/>
        <dbReference type="Rhea" id="RHEA-COMP:9681"/>
        <dbReference type="Rhea" id="RHEA-COMP:9684"/>
        <dbReference type="ChEBI" id="CHEBI:15377"/>
        <dbReference type="ChEBI" id="CHEBI:15378"/>
        <dbReference type="ChEBI" id="CHEBI:29985"/>
        <dbReference type="ChEBI" id="CHEBI:30616"/>
        <dbReference type="ChEBI" id="CHEBI:43474"/>
        <dbReference type="ChEBI" id="CHEBI:58359"/>
        <dbReference type="ChEBI" id="CHEBI:78520"/>
        <dbReference type="ChEBI" id="CHEBI:78521"/>
        <dbReference type="ChEBI" id="CHEBI:456216"/>
    </reaction>
</comment>
<name>A0A7S2UU37_9STRA</name>
<comment type="function">
    <text evidence="7">Allows the formation of correctly charged Gln-tRNA(Gln) through the transamidation of misacylated Glu-tRNA(Gln) in the mitochondria. The reaction takes place in the presence of glutamine and ATP through an activated gamma-phospho-Glu-tRNA(Gln).</text>
</comment>
<protein>
    <recommendedName>
        <fullName evidence="7">Glutamyl-tRNA(Gln) amidotransferase subunit B, mitochondrial</fullName>
        <shortName evidence="7">Glu-AdT subunit B</shortName>
        <ecNumber evidence="7">6.3.5.-</ecNumber>
    </recommendedName>
</protein>
<keyword evidence="2 7" id="KW-0436">Ligase</keyword>
<dbReference type="PANTHER" id="PTHR11659">
    <property type="entry name" value="GLUTAMYL-TRNA GLN AMIDOTRANSFERASE SUBUNIT B MITOCHONDRIAL AND PROKARYOTIC PET112-RELATED"/>
    <property type="match status" value="1"/>
</dbReference>
<evidence type="ECO:0000256" key="6">
    <source>
        <dbReference type="ARBA" id="ARBA00047913"/>
    </source>
</evidence>
<evidence type="ECO:0000259" key="9">
    <source>
        <dbReference type="SMART" id="SM00845"/>
    </source>
</evidence>
<dbReference type="InterPro" id="IPR004413">
    <property type="entry name" value="GatB"/>
</dbReference>
<dbReference type="Pfam" id="PF02934">
    <property type="entry name" value="GatB_N"/>
    <property type="match status" value="1"/>
</dbReference>
<evidence type="ECO:0000256" key="3">
    <source>
        <dbReference type="ARBA" id="ARBA00022741"/>
    </source>
</evidence>
<evidence type="ECO:0000256" key="7">
    <source>
        <dbReference type="HAMAP-Rule" id="MF_03147"/>
    </source>
</evidence>
<keyword evidence="4 7" id="KW-0067">ATP-binding</keyword>
<proteinExistence type="inferred from homology"/>
<dbReference type="Pfam" id="PF02637">
    <property type="entry name" value="GatB_Yqey"/>
    <property type="match status" value="1"/>
</dbReference>
<evidence type="ECO:0000256" key="4">
    <source>
        <dbReference type="ARBA" id="ARBA00022840"/>
    </source>
</evidence>
<dbReference type="GO" id="GO:0050567">
    <property type="term" value="F:glutaminyl-tRNA synthase (glutamine-hydrolyzing) activity"/>
    <property type="evidence" value="ECO:0007669"/>
    <property type="project" value="UniProtKB-UniRule"/>
</dbReference>
<feature type="domain" description="Asn/Gln amidotransferase" evidence="9">
    <location>
        <begin position="551"/>
        <end position="732"/>
    </location>
</feature>
<dbReference type="InterPro" id="IPR006075">
    <property type="entry name" value="Asn/Gln-tRNA_Trfase_suB/E_cat"/>
</dbReference>
<comment type="subunit">
    <text evidence="7">Subunit of the heterotrimeric GatCAB amidotransferase (AdT) complex, composed of A, B and C subunits.</text>
</comment>
<evidence type="ECO:0000256" key="1">
    <source>
        <dbReference type="ARBA" id="ARBA00005306"/>
    </source>
</evidence>
<dbReference type="InterPro" id="IPR003789">
    <property type="entry name" value="Asn/Gln_tRNA_amidoTrase-B-like"/>
</dbReference>
<feature type="compositionally biased region" description="Low complexity" evidence="8">
    <location>
        <begin position="236"/>
        <end position="280"/>
    </location>
</feature>
<dbReference type="Gene3D" id="1.10.10.410">
    <property type="match status" value="1"/>
</dbReference>
<evidence type="ECO:0000313" key="10">
    <source>
        <dbReference type="EMBL" id="CAD9828147.1"/>
    </source>
</evidence>
<dbReference type="InterPro" id="IPR023168">
    <property type="entry name" value="GatB_Yqey_C_2"/>
</dbReference>
<keyword evidence="5 7" id="KW-0648">Protein biosynthesis</keyword>
<dbReference type="GO" id="GO:0005739">
    <property type="term" value="C:mitochondrion"/>
    <property type="evidence" value="ECO:0007669"/>
    <property type="project" value="UniProtKB-SubCell"/>
</dbReference>
<comment type="similarity">
    <text evidence="1 7">Belongs to the GatB/GatE family. GatB subfamily.</text>
</comment>
<evidence type="ECO:0000256" key="8">
    <source>
        <dbReference type="SAM" id="MobiDB-lite"/>
    </source>
</evidence>
<dbReference type="InterPro" id="IPR017959">
    <property type="entry name" value="Asn/Gln-tRNA_amidoTrfase_suB/E"/>
</dbReference>
<dbReference type="GO" id="GO:0032543">
    <property type="term" value="P:mitochondrial translation"/>
    <property type="evidence" value="ECO:0007669"/>
    <property type="project" value="UniProtKB-UniRule"/>
</dbReference>
<dbReference type="InterPro" id="IPR018027">
    <property type="entry name" value="Asn/Gln_amidotransferase"/>
</dbReference>
<dbReference type="PANTHER" id="PTHR11659:SF0">
    <property type="entry name" value="GLUTAMYL-TRNA(GLN) AMIDOTRANSFERASE SUBUNIT B, MITOCHONDRIAL"/>
    <property type="match status" value="1"/>
</dbReference>
<dbReference type="EC" id="6.3.5.-" evidence="7"/>
<dbReference type="InterPro" id="IPR014746">
    <property type="entry name" value="Gln_synth/guanido_kin_cat_dom"/>
</dbReference>
<organism evidence="10">
    <name type="scientific">Attheya septentrionalis</name>
    <dbReference type="NCBI Taxonomy" id="420275"/>
    <lineage>
        <taxon>Eukaryota</taxon>
        <taxon>Sar</taxon>
        <taxon>Stramenopiles</taxon>
        <taxon>Ochrophyta</taxon>
        <taxon>Bacillariophyta</taxon>
        <taxon>Coscinodiscophyceae</taxon>
        <taxon>Chaetocerotophycidae</taxon>
        <taxon>Chaetocerotales</taxon>
        <taxon>Attheyaceae</taxon>
        <taxon>Attheya</taxon>
    </lineage>
</organism>